<gene>
    <name evidence="11" type="primary">galK</name>
    <name evidence="17" type="ORF">CD158_04440</name>
    <name evidence="16" type="ORF">QYH67_08230</name>
</gene>
<keyword evidence="6 11" id="KW-0418">Kinase</keyword>
<feature type="domain" description="GHMP kinase C-terminal" evidence="14">
    <location>
        <begin position="284"/>
        <end position="365"/>
    </location>
</feature>
<dbReference type="InterPro" id="IPR022963">
    <property type="entry name" value="Galactokinase_bac"/>
</dbReference>
<dbReference type="HAMAP" id="MF_00246">
    <property type="entry name" value="Galactokinase"/>
    <property type="match status" value="1"/>
</dbReference>
<evidence type="ECO:0000256" key="9">
    <source>
        <dbReference type="ARBA" id="ARBA00023144"/>
    </source>
</evidence>
<evidence type="ECO:0000256" key="4">
    <source>
        <dbReference type="ARBA" id="ARBA00022723"/>
    </source>
</evidence>
<evidence type="ECO:0000256" key="12">
    <source>
        <dbReference type="NCBIfam" id="TIGR00131"/>
    </source>
</evidence>
<dbReference type="PROSITE" id="PS00106">
    <property type="entry name" value="GALACTOKINASE"/>
    <property type="match status" value="1"/>
</dbReference>
<reference evidence="16" key="2">
    <citation type="submission" date="2023-07" db="EMBL/GenBank/DDBJ databases">
        <title>Evaluation of the beneficial properties of pineapple isolates.</title>
        <authorList>
            <person name="Adefiranye O."/>
        </authorList>
    </citation>
    <scope>NUCLEOTIDE SEQUENCE</scope>
    <source>
        <strain evidence="16">PAPLE_T1</strain>
    </source>
</reference>
<evidence type="ECO:0000256" key="6">
    <source>
        <dbReference type="ARBA" id="ARBA00022777"/>
    </source>
</evidence>
<dbReference type="EMBL" id="PPQW01000021">
    <property type="protein sequence ID" value="PNZ68020.1"/>
    <property type="molecule type" value="Genomic_DNA"/>
</dbReference>
<dbReference type="PANTHER" id="PTHR10457:SF7">
    <property type="entry name" value="GALACTOKINASE-RELATED"/>
    <property type="match status" value="1"/>
</dbReference>
<dbReference type="SUPFAM" id="SSF54211">
    <property type="entry name" value="Ribosomal protein S5 domain 2-like"/>
    <property type="match status" value="1"/>
</dbReference>
<evidence type="ECO:0000256" key="3">
    <source>
        <dbReference type="ARBA" id="ARBA00022679"/>
    </source>
</evidence>
<evidence type="ECO:0000313" key="17">
    <source>
        <dbReference type="EMBL" id="PNZ68020.1"/>
    </source>
</evidence>
<comment type="caution">
    <text evidence="17">The sequence shown here is derived from an EMBL/GenBank/DDBJ whole genome shotgun (WGS) entry which is preliminary data.</text>
</comment>
<dbReference type="InterPro" id="IPR036554">
    <property type="entry name" value="GHMP_kinase_C_sf"/>
</dbReference>
<evidence type="ECO:0000256" key="2">
    <source>
        <dbReference type="ARBA" id="ARBA00022490"/>
    </source>
</evidence>
<evidence type="ECO:0000256" key="1">
    <source>
        <dbReference type="ARBA" id="ARBA00006566"/>
    </source>
</evidence>
<evidence type="ECO:0000259" key="13">
    <source>
        <dbReference type="Pfam" id="PF00288"/>
    </source>
</evidence>
<feature type="site" description="Transition state stabilizer" evidence="11">
    <location>
        <position position="26"/>
    </location>
</feature>
<evidence type="ECO:0000256" key="11">
    <source>
        <dbReference type="HAMAP-Rule" id="MF_00246"/>
    </source>
</evidence>
<dbReference type="FunFam" id="3.30.70.890:FF:000001">
    <property type="entry name" value="Galactokinase"/>
    <property type="match status" value="1"/>
</dbReference>
<evidence type="ECO:0000256" key="10">
    <source>
        <dbReference type="ARBA" id="ARBA00023277"/>
    </source>
</evidence>
<dbReference type="PANTHER" id="PTHR10457">
    <property type="entry name" value="MEVALONATE KINASE/GALACTOKINASE"/>
    <property type="match status" value="1"/>
</dbReference>
<dbReference type="AlphaFoldDB" id="A0AAP8PPN3"/>
<dbReference type="InterPro" id="IPR006206">
    <property type="entry name" value="Mevalonate/galactokinase"/>
</dbReference>
<feature type="binding site" evidence="11">
    <location>
        <begin position="123"/>
        <end position="129"/>
    </location>
    <ligand>
        <name>ATP</name>
        <dbReference type="ChEBI" id="CHEBI:30616"/>
    </ligand>
</feature>
<comment type="similarity">
    <text evidence="1 11">Belongs to the GHMP kinase family. GalK subfamily.</text>
</comment>
<dbReference type="GO" id="GO:0006012">
    <property type="term" value="P:galactose metabolic process"/>
    <property type="evidence" value="ECO:0007669"/>
    <property type="project" value="UniProtKB-UniRule"/>
</dbReference>
<dbReference type="FunFam" id="3.30.230.10:FF:000017">
    <property type="entry name" value="Galactokinase"/>
    <property type="match status" value="1"/>
</dbReference>
<dbReference type="PRINTS" id="PR00473">
    <property type="entry name" value="GALCTOKINASE"/>
</dbReference>
<sequence>MLQRLTAQFKTLFNTQPDVSAFAPGRINLIGEHTDYNGGYVFPAAIELGTYGLVSKRDDKHIRMYSNNFEQQGVLEMELDALDYDAQHDWGNYPKGMVYYLKQQFPELDHGFDMLIEGNIPNGASLSSSASIELLTGWLMKSLFELDIDRLSLIKMGQRVENQYIGVNTGIMDQFIIGMGKQDHAILLDTASLNYHYVPTEFGDYVISIMNTNKRRSLTESKYNERRAQCEVALEDLQQQLNIQSLGELSVALFEQNKQLIQSEVNQRRARHAVSENERTKRAYEALKTHDFDTFGELLNASHQSLKEDYEVTGIELDTLAETAQQVPGVLGARMTGAGFAGCAIALVHKDHTEKLEKEVTEAYQNKIGYSPSFYHVTISDGVKSLDIEQ</sequence>
<feature type="binding site" evidence="11">
    <location>
        <position position="223"/>
    </location>
    <ligand>
        <name>substrate</name>
    </ligand>
</feature>
<keyword evidence="5 11" id="KW-0547">Nucleotide-binding</keyword>
<dbReference type="RefSeq" id="WP_059107539.1">
    <property type="nucleotide sequence ID" value="NZ_AP024589.1"/>
</dbReference>
<dbReference type="GeneID" id="64981540"/>
<dbReference type="EMBL" id="JAUHQC010000011">
    <property type="protein sequence ID" value="MDN4533548.1"/>
    <property type="molecule type" value="Genomic_DNA"/>
</dbReference>
<accession>A0AAP8PPN3</accession>
<dbReference type="InterPro" id="IPR014721">
    <property type="entry name" value="Ribsml_uS5_D2-typ_fold_subgr"/>
</dbReference>
<keyword evidence="2 11" id="KW-0963">Cytoplasm</keyword>
<feature type="binding site" evidence="11">
    <location>
        <begin position="32"/>
        <end position="35"/>
    </location>
    <ligand>
        <name>substrate</name>
    </ligand>
</feature>
<keyword evidence="10 11" id="KW-0119">Carbohydrate metabolism</keyword>
<dbReference type="InterPro" id="IPR006204">
    <property type="entry name" value="GHMP_kinase_N_dom"/>
</dbReference>
<reference evidence="17 18" key="1">
    <citation type="submission" date="2017-08" db="EMBL/GenBank/DDBJ databases">
        <title>Draft genome sequences of 64 type strains of genus Staph aureus.</title>
        <authorList>
            <person name="Cole K."/>
            <person name="Golubchik T."/>
            <person name="Russell J."/>
            <person name="Foster D."/>
            <person name="Llewelyn M."/>
            <person name="Wilson D."/>
            <person name="Crook D."/>
            <person name="Paul J."/>
        </authorList>
    </citation>
    <scope>NUCLEOTIDE SEQUENCE [LARGE SCALE GENOMIC DNA]</scope>
    <source>
        <strain evidence="17 18">NCTC 12101</strain>
    </source>
</reference>
<dbReference type="Pfam" id="PF10509">
    <property type="entry name" value="GalKase_gal_bdg"/>
    <property type="match status" value="1"/>
</dbReference>
<keyword evidence="8 11" id="KW-0460">Magnesium</keyword>
<dbReference type="NCBIfam" id="NF003705">
    <property type="entry name" value="PRK05322.1"/>
    <property type="match status" value="1"/>
</dbReference>
<keyword evidence="9 11" id="KW-0299">Galactose metabolism</keyword>
<feature type="domain" description="Galactokinase N-terminal" evidence="15">
    <location>
        <begin position="8"/>
        <end position="56"/>
    </location>
</feature>
<protein>
    <recommendedName>
        <fullName evidence="11 12">Galactokinase</fullName>
        <ecNumber evidence="11 12">2.7.1.6</ecNumber>
    </recommendedName>
    <alternativeName>
        <fullName evidence="11">Galactose kinase</fullName>
    </alternativeName>
</protein>
<comment type="pathway">
    <text evidence="11">Carbohydrate metabolism; galactose metabolism.</text>
</comment>
<dbReference type="GO" id="GO:0005829">
    <property type="term" value="C:cytosol"/>
    <property type="evidence" value="ECO:0007669"/>
    <property type="project" value="TreeGrafter"/>
</dbReference>
<dbReference type="Gene3D" id="3.30.70.890">
    <property type="entry name" value="GHMP kinase, C-terminal domain"/>
    <property type="match status" value="1"/>
</dbReference>
<dbReference type="GO" id="GO:0005524">
    <property type="term" value="F:ATP binding"/>
    <property type="evidence" value="ECO:0007669"/>
    <property type="project" value="UniProtKB-UniRule"/>
</dbReference>
<dbReference type="PIRSF" id="PIRSF000530">
    <property type="entry name" value="Galactokinase"/>
    <property type="match status" value="1"/>
</dbReference>
<dbReference type="Gene3D" id="3.30.230.10">
    <property type="match status" value="1"/>
</dbReference>
<evidence type="ECO:0000259" key="14">
    <source>
        <dbReference type="Pfam" id="PF08544"/>
    </source>
</evidence>
<organism evidence="17 18">
    <name type="scientific">Staphylococcus auricularis</name>
    <dbReference type="NCBI Taxonomy" id="29379"/>
    <lineage>
        <taxon>Bacteria</taxon>
        <taxon>Bacillati</taxon>
        <taxon>Bacillota</taxon>
        <taxon>Bacilli</taxon>
        <taxon>Bacillales</taxon>
        <taxon>Staphylococcaceae</taxon>
        <taxon>Staphylococcus</taxon>
    </lineage>
</organism>
<feature type="binding site" evidence="11">
    <location>
        <position position="129"/>
    </location>
    <ligand>
        <name>Mg(2+)</name>
        <dbReference type="ChEBI" id="CHEBI:18420"/>
    </ligand>
</feature>
<dbReference type="InterPro" id="IPR020568">
    <property type="entry name" value="Ribosomal_Su5_D2-typ_SF"/>
</dbReference>
<comment type="subcellular location">
    <subcellularLocation>
        <location evidence="11">Cytoplasm</location>
    </subcellularLocation>
</comment>
<dbReference type="NCBIfam" id="TIGR00131">
    <property type="entry name" value="gal_kin"/>
    <property type="match status" value="1"/>
</dbReference>
<comment type="catalytic activity">
    <reaction evidence="11">
        <text>alpha-D-galactose + ATP = alpha-D-galactose 1-phosphate + ADP + H(+)</text>
        <dbReference type="Rhea" id="RHEA:13553"/>
        <dbReference type="ChEBI" id="CHEBI:15378"/>
        <dbReference type="ChEBI" id="CHEBI:28061"/>
        <dbReference type="ChEBI" id="CHEBI:30616"/>
        <dbReference type="ChEBI" id="CHEBI:58336"/>
        <dbReference type="ChEBI" id="CHEBI:456216"/>
        <dbReference type="EC" id="2.7.1.6"/>
    </reaction>
</comment>
<feature type="binding site" evidence="11">
    <location>
        <position position="66"/>
    </location>
    <ligand>
        <name>ATP</name>
        <dbReference type="ChEBI" id="CHEBI:30616"/>
    </ligand>
</feature>
<feature type="binding site" evidence="11">
    <location>
        <position position="161"/>
    </location>
    <ligand>
        <name>Mg(2+)</name>
        <dbReference type="ChEBI" id="CHEBI:18420"/>
    </ligand>
</feature>
<dbReference type="Pfam" id="PF08544">
    <property type="entry name" value="GHMP_kinases_C"/>
    <property type="match status" value="1"/>
</dbReference>
<dbReference type="Proteomes" id="UP000242470">
    <property type="component" value="Unassembled WGS sequence"/>
</dbReference>
<dbReference type="InterPro" id="IPR013750">
    <property type="entry name" value="GHMP_kinase_C_dom"/>
</dbReference>
<proteinExistence type="inferred from homology"/>
<evidence type="ECO:0000259" key="15">
    <source>
        <dbReference type="Pfam" id="PF10509"/>
    </source>
</evidence>
<evidence type="ECO:0000313" key="16">
    <source>
        <dbReference type="EMBL" id="MDN4533548.1"/>
    </source>
</evidence>
<dbReference type="InterPro" id="IPR019741">
    <property type="entry name" value="Galactokinase_CS"/>
</dbReference>
<name>A0AAP8PPN3_9STAP</name>
<evidence type="ECO:0000256" key="5">
    <source>
        <dbReference type="ARBA" id="ARBA00022741"/>
    </source>
</evidence>
<dbReference type="GO" id="GO:0000287">
    <property type="term" value="F:magnesium ion binding"/>
    <property type="evidence" value="ECO:0007669"/>
    <property type="project" value="UniProtKB-UniRule"/>
</dbReference>
<dbReference type="PRINTS" id="PR00959">
    <property type="entry name" value="MEVGALKINASE"/>
</dbReference>
<feature type="domain" description="GHMP kinase N-terminal" evidence="13">
    <location>
        <begin position="92"/>
        <end position="180"/>
    </location>
</feature>
<dbReference type="Proteomes" id="UP001171687">
    <property type="component" value="Unassembled WGS sequence"/>
</dbReference>
<keyword evidence="4 11" id="KW-0479">Metal-binding</keyword>
<dbReference type="EC" id="2.7.1.6" evidence="11 12"/>
<keyword evidence="3 11" id="KW-0808">Transferase</keyword>
<comment type="function">
    <text evidence="11">Catalyzes the transfer of the gamma-phosphate of ATP to D-galactose to form alpha-D-galactose-1-phosphate (Gal-1-P).</text>
</comment>
<evidence type="ECO:0000256" key="8">
    <source>
        <dbReference type="ARBA" id="ARBA00022842"/>
    </source>
</evidence>
<dbReference type="InterPro" id="IPR019539">
    <property type="entry name" value="GalKase_N"/>
</dbReference>
<keyword evidence="7 11" id="KW-0067">ATP-binding</keyword>
<dbReference type="InterPro" id="IPR000705">
    <property type="entry name" value="Galactokinase"/>
</dbReference>
<dbReference type="GO" id="GO:0004335">
    <property type="term" value="F:galactokinase activity"/>
    <property type="evidence" value="ECO:0007669"/>
    <property type="project" value="UniProtKB-UniRule"/>
</dbReference>
<feature type="active site" description="Proton acceptor" evidence="11">
    <location>
        <position position="173"/>
    </location>
</feature>
<dbReference type="Pfam" id="PF00288">
    <property type="entry name" value="GHMP_kinases_N"/>
    <property type="match status" value="1"/>
</dbReference>
<dbReference type="SUPFAM" id="SSF55060">
    <property type="entry name" value="GHMP Kinase, C-terminal domain"/>
    <property type="match status" value="1"/>
</dbReference>
<evidence type="ECO:0000313" key="18">
    <source>
        <dbReference type="Proteomes" id="UP000242470"/>
    </source>
</evidence>
<evidence type="ECO:0000256" key="7">
    <source>
        <dbReference type="ARBA" id="ARBA00022840"/>
    </source>
</evidence>